<accession>A0A6C0LLV1</accession>
<dbReference type="AlphaFoldDB" id="A0A6C0LLV1"/>
<keyword evidence="1" id="KW-0812">Transmembrane</keyword>
<proteinExistence type="predicted"/>
<keyword evidence="1" id="KW-0472">Membrane</keyword>
<dbReference type="EMBL" id="MN740511">
    <property type="protein sequence ID" value="QHU30671.1"/>
    <property type="molecule type" value="Genomic_DNA"/>
</dbReference>
<feature type="transmembrane region" description="Helical" evidence="1">
    <location>
        <begin position="154"/>
        <end position="174"/>
    </location>
</feature>
<keyword evidence="1" id="KW-1133">Transmembrane helix</keyword>
<reference evidence="2" key="1">
    <citation type="journal article" date="2020" name="Nature">
        <title>Giant virus diversity and host interactions through global metagenomics.</title>
        <authorList>
            <person name="Schulz F."/>
            <person name="Roux S."/>
            <person name="Paez-Espino D."/>
            <person name="Jungbluth S."/>
            <person name="Walsh D.A."/>
            <person name="Denef V.J."/>
            <person name="McMahon K.D."/>
            <person name="Konstantinidis K.T."/>
            <person name="Eloe-Fadrosh E.A."/>
            <person name="Kyrpides N.C."/>
            <person name="Woyke T."/>
        </authorList>
    </citation>
    <scope>NUCLEOTIDE SEQUENCE</scope>
    <source>
        <strain evidence="2">GVMAG-M-3300027833-19</strain>
    </source>
</reference>
<name>A0A6C0LLV1_9ZZZZ</name>
<feature type="transmembrane region" description="Helical" evidence="1">
    <location>
        <begin position="125"/>
        <end position="148"/>
    </location>
</feature>
<evidence type="ECO:0000256" key="1">
    <source>
        <dbReference type="SAM" id="Phobius"/>
    </source>
</evidence>
<sequence>MSNGKDNILSPLPELPRIVRSDGAMEDNGSISNHSEKINHFPFGGELTPISKIPSRLRFTDSPTTRIGLIKAFTPEILEKTTKTSDSGEEFKNPKALLNKYRKESSLLAEIHTKSSLYCESRNQFCTLFALTLSLLCSVVDPILQRYAEDIQKIFTTASFALIGGLNVMFNFLAWQQKSEHHKQARDAHRQIVEIVELAFAYSAEKEYDFNKVLNEIRQIHTNLTKITPPIPGPISLKYEKILSPSLLKSELKELKKIENNKKTPHK</sequence>
<organism evidence="2">
    <name type="scientific">viral metagenome</name>
    <dbReference type="NCBI Taxonomy" id="1070528"/>
    <lineage>
        <taxon>unclassified sequences</taxon>
        <taxon>metagenomes</taxon>
        <taxon>organismal metagenomes</taxon>
    </lineage>
</organism>
<protein>
    <recommendedName>
        <fullName evidence="3">SMODS and SLOG-associating 2TM effector domain-containing protein</fullName>
    </recommendedName>
</protein>
<evidence type="ECO:0000313" key="2">
    <source>
        <dbReference type="EMBL" id="QHU30671.1"/>
    </source>
</evidence>
<evidence type="ECO:0008006" key="3">
    <source>
        <dbReference type="Google" id="ProtNLM"/>
    </source>
</evidence>